<organism evidence="3 5">
    <name type="scientific">Bacteroides fragilis</name>
    <dbReference type="NCBI Taxonomy" id="817"/>
    <lineage>
        <taxon>Bacteria</taxon>
        <taxon>Pseudomonadati</taxon>
        <taxon>Bacteroidota</taxon>
        <taxon>Bacteroidia</taxon>
        <taxon>Bacteroidales</taxon>
        <taxon>Bacteroidaceae</taxon>
        <taxon>Bacteroides</taxon>
    </lineage>
</organism>
<evidence type="ECO:0000259" key="1">
    <source>
        <dbReference type="Pfam" id="PF00535"/>
    </source>
</evidence>
<dbReference type="SUPFAM" id="SSF53448">
    <property type="entry name" value="Nucleotide-diphospho-sugar transferases"/>
    <property type="match status" value="1"/>
</dbReference>
<comment type="caution">
    <text evidence="3">The sequence shown here is derived from an EMBL/GenBank/DDBJ whole genome shotgun (WGS) entry which is preliminary data.</text>
</comment>
<dbReference type="AlphaFoldDB" id="A0AB38PR31"/>
<evidence type="ECO:0000313" key="4">
    <source>
        <dbReference type="Proteomes" id="UP000315444"/>
    </source>
</evidence>
<dbReference type="Gene3D" id="3.90.550.10">
    <property type="entry name" value="Spore Coat Polysaccharide Biosynthesis Protein SpsA, Chain A"/>
    <property type="match status" value="1"/>
</dbReference>
<name>A0AB38PR31_BACFG</name>
<dbReference type="InterPro" id="IPR029044">
    <property type="entry name" value="Nucleotide-diphossugar_trans"/>
</dbReference>
<dbReference type="Proteomes" id="UP000319026">
    <property type="component" value="Unassembled WGS sequence"/>
</dbReference>
<dbReference type="Proteomes" id="UP000315444">
    <property type="component" value="Unassembled WGS sequence"/>
</dbReference>
<dbReference type="RefSeq" id="WP_135186678.1">
    <property type="nucleotide sequence ID" value="NZ_CP012706.1"/>
</dbReference>
<reference evidence="2 4" key="2">
    <citation type="submission" date="2019-07" db="EMBL/GenBank/DDBJ databases">
        <title>Genome sequencing of Bacteroides fragilis.</title>
        <authorList>
            <person name="Galasyn E.V."/>
            <person name="Ruoff K.L."/>
            <person name="Price C.E."/>
            <person name="Valls R.A."/>
            <person name="O'Toole G.A."/>
        </authorList>
    </citation>
    <scope>NUCLEOTIDE SEQUENCE [LARGE SCALE GENOMIC DNA]</scope>
    <source>
        <strain evidence="2 4">AD135F_1B</strain>
    </source>
</reference>
<dbReference type="CDD" id="cd00761">
    <property type="entry name" value="Glyco_tranf_GTA_type"/>
    <property type="match status" value="1"/>
</dbReference>
<sequence length="309" mass="36113">MKKKVLLTIAIPTYNRITQIQKQVRVLIPQLTDEVRLLVIDNHSDVLIADLFTSEELNLFSIIRNNANRGVMGNWIACFDNCETSWLWSVSDDDQLMPNAVNNVLYLIKRNLDSVFINISTNNTKSIVGFHNFCLELKDVATYTDAFWMTKCIFNFNRLSSVHYLNYLYATSMISPLLVVLKYMEFNPESKVVLDNVKVIVGSDITSNTWLKSDLIKFEILACDVMKLELHPFLRKTLFYSQFKLNLWILGAVIEKEEISKREFFYIQRLMFARFGCLRMFVTFPRELAIAYIKLLFPQKILDIIRAKR</sequence>
<evidence type="ECO:0000313" key="3">
    <source>
        <dbReference type="EMBL" id="TWV50018.1"/>
    </source>
</evidence>
<protein>
    <submittedName>
        <fullName evidence="3">Glycosyltransferase family 2 protein</fullName>
    </submittedName>
</protein>
<dbReference type="EMBL" id="VOHV01000003">
    <property type="protein sequence ID" value="TWV42315.1"/>
    <property type="molecule type" value="Genomic_DNA"/>
</dbReference>
<proteinExistence type="predicted"/>
<dbReference type="InterPro" id="IPR001173">
    <property type="entry name" value="Glyco_trans_2-like"/>
</dbReference>
<gene>
    <name evidence="3" type="ORF">FSA03_09125</name>
    <name evidence="2" type="ORF">FSA06_08975</name>
</gene>
<evidence type="ECO:0000313" key="2">
    <source>
        <dbReference type="EMBL" id="TWV42315.1"/>
    </source>
</evidence>
<dbReference type="Pfam" id="PF00535">
    <property type="entry name" value="Glycos_transf_2"/>
    <property type="match status" value="1"/>
</dbReference>
<reference evidence="3 5" key="1">
    <citation type="submission" date="2019-07" db="EMBL/GenBank/DDBJ databases">
        <title>Genome Sequencing of Bacteroides fragilis.</title>
        <authorList>
            <person name="Pinto K.M."/>
            <person name="Ruoff K.L."/>
            <person name="Price C.E."/>
            <person name="Valls R.A."/>
            <person name="O'Toole G.A."/>
        </authorList>
    </citation>
    <scope>NUCLEOTIDE SEQUENCE [LARGE SCALE GENOMIC DNA]</scope>
    <source>
        <strain evidence="3 5">AD135F_3B</strain>
    </source>
</reference>
<accession>A0AB38PR31</accession>
<feature type="domain" description="Glycosyltransferase 2-like" evidence="1">
    <location>
        <begin position="8"/>
        <end position="122"/>
    </location>
</feature>
<dbReference type="EMBL" id="VOHT01000003">
    <property type="protein sequence ID" value="TWV50018.1"/>
    <property type="molecule type" value="Genomic_DNA"/>
</dbReference>
<evidence type="ECO:0000313" key="5">
    <source>
        <dbReference type="Proteomes" id="UP000319026"/>
    </source>
</evidence>